<sequence>MSMTNKKVLITGITGLVGSVLKEGLKSEFDVTGIDLRDSKDVQTLVANSTNLDEIVPAFEGVDTVIDLASEPSNFSPWNVIYDNNLKCTYNAFEASKMAGVRRVIFASSNHATGNYENDSPYREIVAGQYEKLTPGSFDLVNTDMPIRPDGPYGIGKAFGEATGRYFADEQGLSVMCLRIGTLNVESRPMNLRQFATLLTHGDLVRLVKACINGPDSIRFGIYYGVSNNKWRFWDISNSQREIGYQPKDNAETWRK</sequence>
<reference evidence="2" key="1">
    <citation type="journal article" date="2014" name="Genome Biol. Evol.">
        <title>Pangenome evidence for extensive interdomain horizontal transfer affecting lineage core and shell genes in uncultured planktonic thaumarchaeota and euryarchaeota.</title>
        <authorList>
            <person name="Deschamps P."/>
            <person name="Zivanovic Y."/>
            <person name="Moreira D."/>
            <person name="Rodriguez-Valera F."/>
            <person name="Lopez-Garcia P."/>
        </authorList>
    </citation>
    <scope>NUCLEOTIDE SEQUENCE</scope>
</reference>
<name>A0A075FUT0_9EURY</name>
<protein>
    <submittedName>
        <fullName evidence="2">NAD dependent epimerase/dehydratase family protein</fullName>
    </submittedName>
</protein>
<organism evidence="2">
    <name type="scientific">uncultured marine group II/III euryarchaeote AD1000_35_F01</name>
    <dbReference type="NCBI Taxonomy" id="1457758"/>
    <lineage>
        <taxon>Archaea</taxon>
        <taxon>Methanobacteriati</taxon>
        <taxon>Methanobacteriota</taxon>
        <taxon>environmental samples</taxon>
    </lineage>
</organism>
<dbReference type="InterPro" id="IPR050177">
    <property type="entry name" value="Lipid_A_modif_metabolic_enz"/>
</dbReference>
<proteinExistence type="predicted"/>
<dbReference type="EMBL" id="KF900393">
    <property type="protein sequence ID" value="AIE93402.1"/>
    <property type="molecule type" value="Genomic_DNA"/>
</dbReference>
<feature type="domain" description="NAD-dependent epimerase/dehydratase" evidence="1">
    <location>
        <begin position="8"/>
        <end position="183"/>
    </location>
</feature>
<dbReference type="InterPro" id="IPR001509">
    <property type="entry name" value="Epimerase_deHydtase"/>
</dbReference>
<dbReference type="PANTHER" id="PTHR43245:SF55">
    <property type="entry name" value="NAD(P)-BINDING DOMAIN-CONTAINING PROTEIN"/>
    <property type="match status" value="1"/>
</dbReference>
<accession>A0A075FUT0</accession>
<dbReference type="SUPFAM" id="SSF51735">
    <property type="entry name" value="NAD(P)-binding Rossmann-fold domains"/>
    <property type="match status" value="1"/>
</dbReference>
<evidence type="ECO:0000259" key="1">
    <source>
        <dbReference type="Pfam" id="PF01370"/>
    </source>
</evidence>
<evidence type="ECO:0000313" key="2">
    <source>
        <dbReference type="EMBL" id="AIE93402.1"/>
    </source>
</evidence>
<dbReference type="Gene3D" id="3.40.50.720">
    <property type="entry name" value="NAD(P)-binding Rossmann-like Domain"/>
    <property type="match status" value="1"/>
</dbReference>
<dbReference type="PANTHER" id="PTHR43245">
    <property type="entry name" value="BIFUNCTIONAL POLYMYXIN RESISTANCE PROTEIN ARNA"/>
    <property type="match status" value="1"/>
</dbReference>
<dbReference type="AlphaFoldDB" id="A0A075FUT0"/>
<dbReference type="InterPro" id="IPR036291">
    <property type="entry name" value="NAD(P)-bd_dom_sf"/>
</dbReference>
<dbReference type="Pfam" id="PF01370">
    <property type="entry name" value="Epimerase"/>
    <property type="match status" value="1"/>
</dbReference>